<dbReference type="Gene3D" id="3.80.10.10">
    <property type="entry name" value="Ribonuclease Inhibitor"/>
    <property type="match status" value="1"/>
</dbReference>
<dbReference type="InterPro" id="IPR032675">
    <property type="entry name" value="LRR_dom_sf"/>
</dbReference>
<keyword evidence="3" id="KW-1185">Reference proteome</keyword>
<dbReference type="AlphaFoldDB" id="A0AAD6TP83"/>
<evidence type="ECO:0000313" key="2">
    <source>
        <dbReference type="EMBL" id="KAJ7073487.1"/>
    </source>
</evidence>
<feature type="compositionally biased region" description="Acidic residues" evidence="1">
    <location>
        <begin position="578"/>
        <end position="595"/>
    </location>
</feature>
<gene>
    <name evidence="2" type="ORF">B0H15DRAFT_868825</name>
</gene>
<dbReference type="SUPFAM" id="SSF52047">
    <property type="entry name" value="RNI-like"/>
    <property type="match status" value="1"/>
</dbReference>
<dbReference type="EMBL" id="JARJCN010000112">
    <property type="protein sequence ID" value="KAJ7073487.1"/>
    <property type="molecule type" value="Genomic_DNA"/>
</dbReference>
<evidence type="ECO:0000313" key="3">
    <source>
        <dbReference type="Proteomes" id="UP001222325"/>
    </source>
</evidence>
<comment type="caution">
    <text evidence="2">The sequence shown here is derived from an EMBL/GenBank/DDBJ whole genome shotgun (WGS) entry which is preliminary data.</text>
</comment>
<feature type="region of interest" description="Disordered" evidence="1">
    <location>
        <begin position="575"/>
        <end position="598"/>
    </location>
</feature>
<accession>A0AAD6TP83</accession>
<evidence type="ECO:0000256" key="1">
    <source>
        <dbReference type="SAM" id="MobiDB-lite"/>
    </source>
</evidence>
<protein>
    <recommendedName>
        <fullName evidence="4">F-box domain-containing protein</fullName>
    </recommendedName>
</protein>
<dbReference type="Proteomes" id="UP001222325">
    <property type="component" value="Unassembled WGS sequence"/>
</dbReference>
<name>A0AAD6TP83_9AGAR</name>
<sequence>MRLVSSPSLSLSLTVETRDPEVLKVLGWRHALQKAFFTTPPIENDTLSVDKLLLKLEKYEHMTAQCLSLTKIMEIMRHLSLSEPTVLPCNDLNIPARAQNLVSKWEALKMHRCLDVVELVDVICSYLPPGSLAALARTCKKLQGTALDFLWYEQDTLCNFIGCMPPGVFDIQADPYSDVRRMRLLRPVVDSDWTRPIQYAHRVKALSLTFNSKANPLGILPALRSSLPGDFLFPNLRTLGWHSYGIDLGYMRVFLAPTLTTLQFSCDPTNDNLSLLPTLGRTCTKLTELRMNLAVTADTGRLAVSNFVQMLGQIRTLSLDIPDIAALEHLIRMPTLISLTVTSFDMKLPYPVPHHTPGFASLQRLMLHVDAIEQATEFFGFSSGIPLVELAVTLFFCPQTRGLEKFCIALNASCSHTSLESLSLDKGDFSQGMDDGSFVTSNLSVQTLFCFSSLTFLSIASLGGFDFDNRTVADLASAWPRLKTLILKAGGRRRPRNTLECLEAFARYCPDLEHMQIPLDAAPMPPEVRVRRRPEQRRLRLLNVARSPISAGTLEVAQVVSAVFPGLKALVARREGCENDDDDDSDDDDSEDEDWTRDGEGREFRALWKEVWAHLPVLIAVRAQERAWAQEDLGR</sequence>
<organism evidence="2 3">
    <name type="scientific">Mycena belliarum</name>
    <dbReference type="NCBI Taxonomy" id="1033014"/>
    <lineage>
        <taxon>Eukaryota</taxon>
        <taxon>Fungi</taxon>
        <taxon>Dikarya</taxon>
        <taxon>Basidiomycota</taxon>
        <taxon>Agaricomycotina</taxon>
        <taxon>Agaricomycetes</taxon>
        <taxon>Agaricomycetidae</taxon>
        <taxon>Agaricales</taxon>
        <taxon>Marasmiineae</taxon>
        <taxon>Mycenaceae</taxon>
        <taxon>Mycena</taxon>
    </lineage>
</organism>
<reference evidence="2" key="1">
    <citation type="submission" date="2023-03" db="EMBL/GenBank/DDBJ databases">
        <title>Massive genome expansion in bonnet fungi (Mycena s.s.) driven by repeated elements and novel gene families across ecological guilds.</title>
        <authorList>
            <consortium name="Lawrence Berkeley National Laboratory"/>
            <person name="Harder C.B."/>
            <person name="Miyauchi S."/>
            <person name="Viragh M."/>
            <person name="Kuo A."/>
            <person name="Thoen E."/>
            <person name="Andreopoulos B."/>
            <person name="Lu D."/>
            <person name="Skrede I."/>
            <person name="Drula E."/>
            <person name="Henrissat B."/>
            <person name="Morin E."/>
            <person name="Kohler A."/>
            <person name="Barry K."/>
            <person name="LaButti K."/>
            <person name="Morin E."/>
            <person name="Salamov A."/>
            <person name="Lipzen A."/>
            <person name="Mereny Z."/>
            <person name="Hegedus B."/>
            <person name="Baldrian P."/>
            <person name="Stursova M."/>
            <person name="Weitz H."/>
            <person name="Taylor A."/>
            <person name="Grigoriev I.V."/>
            <person name="Nagy L.G."/>
            <person name="Martin F."/>
            <person name="Kauserud H."/>
        </authorList>
    </citation>
    <scope>NUCLEOTIDE SEQUENCE</scope>
    <source>
        <strain evidence="2">CBHHK173m</strain>
    </source>
</reference>
<proteinExistence type="predicted"/>
<evidence type="ECO:0008006" key="4">
    <source>
        <dbReference type="Google" id="ProtNLM"/>
    </source>
</evidence>